<keyword evidence="1" id="KW-0472">Membrane</keyword>
<comment type="caution">
    <text evidence="2">The sequence shown here is derived from an EMBL/GenBank/DDBJ whole genome shotgun (WGS) entry which is preliminary data.</text>
</comment>
<feature type="transmembrane region" description="Helical" evidence="1">
    <location>
        <begin position="161"/>
        <end position="180"/>
    </location>
</feature>
<sequence length="264" mass="28566">MPSSNTSGGGRLAARMGRFEVGTGEGVREGAAEVSMSILEMTVAGGKRSSSSNSSTIILPFFFETLFLRLASISSFCFFLTGCSTSSSPSSSSISDVARFREGSSMAGETTAVVNLSSSSSSDSISATSVLLLFFVFTLSAISSFRCFFFGRVSSSSSFSLSLFAFALAASFSLFFLGFFEGQGLHNIINATHLLPPLLLPLRIQILDLLLQDPLHDIPLKHELELVEYKGLSAIQECLVVEMLNCFLEWKWLGRFRTWRSGGD</sequence>
<reference evidence="2 3" key="1">
    <citation type="journal article" date="2019" name="Nat. Ecol. Evol.">
        <title>Megaphylogeny resolves global patterns of mushroom evolution.</title>
        <authorList>
            <person name="Varga T."/>
            <person name="Krizsan K."/>
            <person name="Foldi C."/>
            <person name="Dima B."/>
            <person name="Sanchez-Garcia M."/>
            <person name="Sanchez-Ramirez S."/>
            <person name="Szollosi G.J."/>
            <person name="Szarkandi J.G."/>
            <person name="Papp V."/>
            <person name="Albert L."/>
            <person name="Andreopoulos W."/>
            <person name="Angelini C."/>
            <person name="Antonin V."/>
            <person name="Barry K.W."/>
            <person name="Bougher N.L."/>
            <person name="Buchanan P."/>
            <person name="Buyck B."/>
            <person name="Bense V."/>
            <person name="Catcheside P."/>
            <person name="Chovatia M."/>
            <person name="Cooper J."/>
            <person name="Damon W."/>
            <person name="Desjardin D."/>
            <person name="Finy P."/>
            <person name="Geml J."/>
            <person name="Haridas S."/>
            <person name="Hughes K."/>
            <person name="Justo A."/>
            <person name="Karasinski D."/>
            <person name="Kautmanova I."/>
            <person name="Kiss B."/>
            <person name="Kocsube S."/>
            <person name="Kotiranta H."/>
            <person name="LaButti K.M."/>
            <person name="Lechner B.E."/>
            <person name="Liimatainen K."/>
            <person name="Lipzen A."/>
            <person name="Lukacs Z."/>
            <person name="Mihaltcheva S."/>
            <person name="Morgado L.N."/>
            <person name="Niskanen T."/>
            <person name="Noordeloos M.E."/>
            <person name="Ohm R.A."/>
            <person name="Ortiz-Santana B."/>
            <person name="Ovrebo C."/>
            <person name="Racz N."/>
            <person name="Riley R."/>
            <person name="Savchenko A."/>
            <person name="Shiryaev A."/>
            <person name="Soop K."/>
            <person name="Spirin V."/>
            <person name="Szebenyi C."/>
            <person name="Tomsovsky M."/>
            <person name="Tulloss R.E."/>
            <person name="Uehling J."/>
            <person name="Grigoriev I.V."/>
            <person name="Vagvolgyi C."/>
            <person name="Papp T."/>
            <person name="Martin F.M."/>
            <person name="Miettinen O."/>
            <person name="Hibbett D.S."/>
            <person name="Nagy L.G."/>
        </authorList>
    </citation>
    <scope>NUCLEOTIDE SEQUENCE [LARGE SCALE GENOMIC DNA]</scope>
    <source>
        <strain evidence="2 3">FP101781</strain>
    </source>
</reference>
<organism evidence="2 3">
    <name type="scientific">Coprinellus micaceus</name>
    <name type="common">Glistening ink-cap mushroom</name>
    <name type="synonym">Coprinus micaceus</name>
    <dbReference type="NCBI Taxonomy" id="71717"/>
    <lineage>
        <taxon>Eukaryota</taxon>
        <taxon>Fungi</taxon>
        <taxon>Dikarya</taxon>
        <taxon>Basidiomycota</taxon>
        <taxon>Agaricomycotina</taxon>
        <taxon>Agaricomycetes</taxon>
        <taxon>Agaricomycetidae</taxon>
        <taxon>Agaricales</taxon>
        <taxon>Agaricineae</taxon>
        <taxon>Psathyrellaceae</taxon>
        <taxon>Coprinellus</taxon>
    </lineage>
</organism>
<evidence type="ECO:0000256" key="1">
    <source>
        <dbReference type="SAM" id="Phobius"/>
    </source>
</evidence>
<accession>A0A4Y7RZT3</accession>
<evidence type="ECO:0000313" key="2">
    <source>
        <dbReference type="EMBL" id="TEB14304.1"/>
    </source>
</evidence>
<keyword evidence="3" id="KW-1185">Reference proteome</keyword>
<gene>
    <name evidence="2" type="ORF">FA13DRAFT_880470</name>
</gene>
<proteinExistence type="predicted"/>
<keyword evidence="1" id="KW-0812">Transmembrane</keyword>
<dbReference type="Proteomes" id="UP000298030">
    <property type="component" value="Unassembled WGS sequence"/>
</dbReference>
<protein>
    <submittedName>
        <fullName evidence="2">Uncharacterized protein</fullName>
    </submittedName>
</protein>
<evidence type="ECO:0000313" key="3">
    <source>
        <dbReference type="Proteomes" id="UP000298030"/>
    </source>
</evidence>
<keyword evidence="1" id="KW-1133">Transmembrane helix</keyword>
<name>A0A4Y7RZT3_COPMI</name>
<feature type="transmembrane region" description="Helical" evidence="1">
    <location>
        <begin position="125"/>
        <end position="149"/>
    </location>
</feature>
<dbReference type="EMBL" id="QPFP01000393">
    <property type="protein sequence ID" value="TEB14304.1"/>
    <property type="molecule type" value="Genomic_DNA"/>
</dbReference>
<dbReference type="AlphaFoldDB" id="A0A4Y7RZT3"/>